<dbReference type="GO" id="GO:0004843">
    <property type="term" value="F:cysteine-type deubiquitinase activity"/>
    <property type="evidence" value="ECO:0007669"/>
    <property type="project" value="UniProtKB-EC"/>
</dbReference>
<feature type="active site" evidence="8">
    <location>
        <position position="254"/>
    </location>
</feature>
<feature type="site" description="Interacts with free ubiquitin" evidence="9">
    <location>
        <position position="225"/>
    </location>
</feature>
<feature type="site" description="Interacts with free ubiquitin" evidence="9">
    <location>
        <position position="255"/>
    </location>
</feature>
<keyword evidence="7" id="KW-0788">Thiol protease</keyword>
<keyword evidence="5" id="KW-0833">Ubl conjugation pathway</keyword>
<gene>
    <name evidence="12" type="primary">LOC116297076</name>
</gene>
<evidence type="ECO:0000259" key="10">
    <source>
        <dbReference type="PROSITE" id="PS50802"/>
    </source>
</evidence>
<dbReference type="GeneID" id="116297076"/>
<dbReference type="PANTHER" id="PTHR12931:SF15">
    <property type="entry name" value="UBIQUITIN THIOESTERASE OTUBAIN-LIKE"/>
    <property type="match status" value="1"/>
</dbReference>
<protein>
    <recommendedName>
        <fullName evidence="3">ubiquitinyl hydrolase 1</fullName>
        <ecNumber evidence="3">3.4.19.12</ecNumber>
    </recommendedName>
</protein>
<dbReference type="InterPro" id="IPR016615">
    <property type="entry name" value="Otubain"/>
</dbReference>
<dbReference type="PROSITE" id="PS50802">
    <property type="entry name" value="OTU"/>
    <property type="match status" value="1"/>
</dbReference>
<evidence type="ECO:0000313" key="12">
    <source>
        <dbReference type="RefSeq" id="XP_031561125.1"/>
    </source>
</evidence>
<dbReference type="InParanoid" id="A0A6P8I900"/>
<dbReference type="FunCoup" id="A0A6P8I900">
    <property type="interactions" value="3160"/>
</dbReference>
<evidence type="ECO:0000256" key="3">
    <source>
        <dbReference type="ARBA" id="ARBA00012759"/>
    </source>
</evidence>
<feature type="site" description="Interacts with free ubiquitin" evidence="9">
    <location>
        <position position="209"/>
    </location>
</feature>
<feature type="active site" description="Nucleophile" evidence="8">
    <location>
        <position position="79"/>
    </location>
</feature>
<evidence type="ECO:0000256" key="7">
    <source>
        <dbReference type="ARBA" id="ARBA00022807"/>
    </source>
</evidence>
<evidence type="ECO:0000256" key="8">
    <source>
        <dbReference type="PIRSR" id="PIRSR013503-1"/>
    </source>
</evidence>
<dbReference type="InterPro" id="IPR019400">
    <property type="entry name" value="Peptidase_C65_otubain"/>
</dbReference>
<dbReference type="CDD" id="cd22763">
    <property type="entry name" value="OTUB1"/>
    <property type="match status" value="1"/>
</dbReference>
<dbReference type="GO" id="GO:0071108">
    <property type="term" value="P:protein K48-linked deubiquitination"/>
    <property type="evidence" value="ECO:0007669"/>
    <property type="project" value="TreeGrafter"/>
</dbReference>
<dbReference type="Pfam" id="PF10275">
    <property type="entry name" value="Peptidase_C65"/>
    <property type="match status" value="1"/>
</dbReference>
<evidence type="ECO:0000256" key="1">
    <source>
        <dbReference type="ARBA" id="ARBA00000707"/>
    </source>
</evidence>
<sequence>MADETADRVPEVNYDEAIMAQVDHIQKEIADSQALVSDKHDILNLLQEYSSDDYVYQSKIKNLSSNYSYVRKTRGDGNCFFRAFGFGYFERLIDDKEEYERFKALASKSKDELVALGFPSFTIEDFHDVFMEVIEMVGKEQSVEELLKTFRDEGISNYVVVYLRLLTSAQLQKKAEFFENFIEGERTVKEFCSQEVEPMAKESDHIHIIALTDALGVCIRVEYVDRTGSTDVNHHDFPEDGGKPKVHLLYKPGHYDVLYQAEC</sequence>
<evidence type="ECO:0000256" key="2">
    <source>
        <dbReference type="ARBA" id="ARBA00006579"/>
    </source>
</evidence>
<dbReference type="EC" id="3.4.19.12" evidence="3"/>
<dbReference type="PIRSF" id="PIRSF013503">
    <property type="entry name" value="Ubiquitin_thioesterase_Otubain"/>
    <property type="match status" value="1"/>
</dbReference>
<feature type="active site" evidence="8">
    <location>
        <position position="76"/>
    </location>
</feature>
<evidence type="ECO:0000313" key="11">
    <source>
        <dbReference type="Proteomes" id="UP000515163"/>
    </source>
</evidence>
<dbReference type="InterPro" id="IPR042467">
    <property type="entry name" value="Peptidase_C65_otubain_sub2"/>
</dbReference>
<dbReference type="Gene3D" id="3.30.200.60">
    <property type="entry name" value="Peptidase C65 Otubain, subdomain 1"/>
    <property type="match status" value="1"/>
</dbReference>
<dbReference type="RefSeq" id="XP_031561125.1">
    <property type="nucleotide sequence ID" value="XM_031705265.1"/>
</dbReference>
<dbReference type="Proteomes" id="UP000515163">
    <property type="component" value="Unplaced"/>
</dbReference>
<name>A0A6P8I900_ACTTE</name>
<dbReference type="GO" id="GO:0006508">
    <property type="term" value="P:proteolysis"/>
    <property type="evidence" value="ECO:0007669"/>
    <property type="project" value="UniProtKB-KW"/>
</dbReference>
<evidence type="ECO:0000256" key="5">
    <source>
        <dbReference type="ARBA" id="ARBA00022786"/>
    </source>
</evidence>
<keyword evidence="4" id="KW-0645">Protease</keyword>
<keyword evidence="6" id="KW-0378">Hydrolase</keyword>
<evidence type="ECO:0000256" key="4">
    <source>
        <dbReference type="ARBA" id="ARBA00022670"/>
    </source>
</evidence>
<dbReference type="InterPro" id="IPR003323">
    <property type="entry name" value="OTU_dom"/>
</dbReference>
<dbReference type="InterPro" id="IPR038765">
    <property type="entry name" value="Papain-like_cys_pep_sf"/>
</dbReference>
<organism evidence="11 12">
    <name type="scientific">Actinia tenebrosa</name>
    <name type="common">Australian red waratah sea anemone</name>
    <dbReference type="NCBI Taxonomy" id="6105"/>
    <lineage>
        <taxon>Eukaryota</taxon>
        <taxon>Metazoa</taxon>
        <taxon>Cnidaria</taxon>
        <taxon>Anthozoa</taxon>
        <taxon>Hexacorallia</taxon>
        <taxon>Actiniaria</taxon>
        <taxon>Actiniidae</taxon>
        <taxon>Actinia</taxon>
    </lineage>
</organism>
<keyword evidence="11" id="KW-1185">Reference proteome</keyword>
<dbReference type="GO" id="GO:0043130">
    <property type="term" value="F:ubiquitin binding"/>
    <property type="evidence" value="ECO:0007669"/>
    <property type="project" value="TreeGrafter"/>
</dbReference>
<dbReference type="FunFam" id="1.20.1300.20:FF:000001">
    <property type="entry name" value="Ubiquitin thioesterase OTUB1"/>
    <property type="match status" value="1"/>
</dbReference>
<dbReference type="SUPFAM" id="SSF54001">
    <property type="entry name" value="Cysteine proteinases"/>
    <property type="match status" value="1"/>
</dbReference>
<dbReference type="KEGG" id="aten:116297076"/>
<comment type="catalytic activity">
    <reaction evidence="1">
        <text>Thiol-dependent hydrolysis of ester, thioester, amide, peptide and isopeptide bonds formed by the C-terminal Gly of ubiquitin (a 76-residue protein attached to proteins as an intracellular targeting signal).</text>
        <dbReference type="EC" id="3.4.19.12"/>
    </reaction>
</comment>
<dbReference type="GO" id="GO:0005634">
    <property type="term" value="C:nucleus"/>
    <property type="evidence" value="ECO:0007669"/>
    <property type="project" value="TreeGrafter"/>
</dbReference>
<dbReference type="AlphaFoldDB" id="A0A6P8I900"/>
<dbReference type="Gene3D" id="1.20.1300.20">
    <property type="entry name" value="Peptidase C65 Otubain, subdomain 2"/>
    <property type="match status" value="1"/>
</dbReference>
<feature type="domain" description="OTU" evidence="10">
    <location>
        <begin position="68"/>
        <end position="261"/>
    </location>
</feature>
<feature type="site" description="Interacts with free ubiquitin" evidence="9">
    <location>
        <position position="223"/>
    </location>
</feature>
<feature type="site" description="Interacts with free ubiquitin" evidence="9">
    <location>
        <position position="250"/>
    </location>
</feature>
<comment type="similarity">
    <text evidence="2">Belongs to the peptidase C65 family.</text>
</comment>
<accession>A0A6P8I900</accession>
<dbReference type="OrthoDB" id="18915at2759"/>
<evidence type="ECO:0000256" key="9">
    <source>
        <dbReference type="PIRSR" id="PIRSR013503-2"/>
    </source>
</evidence>
<dbReference type="PANTHER" id="PTHR12931">
    <property type="entry name" value="UBIQUITIN THIOLESTERASE PROTEIN OTUB"/>
    <property type="match status" value="1"/>
</dbReference>
<dbReference type="InterPro" id="IPR042468">
    <property type="entry name" value="Peptidase_C65_otubain_sub1"/>
</dbReference>
<proteinExistence type="inferred from homology"/>
<reference evidence="12" key="1">
    <citation type="submission" date="2025-08" db="UniProtKB">
        <authorList>
            <consortium name="RefSeq"/>
        </authorList>
    </citation>
    <scope>IDENTIFICATION</scope>
    <source>
        <tissue evidence="12">Tentacle</tissue>
    </source>
</reference>
<evidence type="ECO:0000256" key="6">
    <source>
        <dbReference type="ARBA" id="ARBA00022801"/>
    </source>
</evidence>